<dbReference type="Proteomes" id="UP001066276">
    <property type="component" value="Chromosome 8"/>
</dbReference>
<keyword evidence="1" id="KW-0732">Signal</keyword>
<dbReference type="AlphaFoldDB" id="A0AAV7NH65"/>
<reference evidence="2" key="1">
    <citation type="journal article" date="2022" name="bioRxiv">
        <title>Sequencing and chromosome-scale assembly of the giantPleurodeles waltlgenome.</title>
        <authorList>
            <person name="Brown T."/>
            <person name="Elewa A."/>
            <person name="Iarovenko S."/>
            <person name="Subramanian E."/>
            <person name="Araus A.J."/>
            <person name="Petzold A."/>
            <person name="Susuki M."/>
            <person name="Suzuki K.-i.T."/>
            <person name="Hayashi T."/>
            <person name="Toyoda A."/>
            <person name="Oliveira C."/>
            <person name="Osipova E."/>
            <person name="Leigh N.D."/>
            <person name="Simon A."/>
            <person name="Yun M.H."/>
        </authorList>
    </citation>
    <scope>NUCLEOTIDE SEQUENCE</scope>
    <source>
        <strain evidence="2">20211129_DDA</strain>
        <tissue evidence="2">Liver</tissue>
    </source>
</reference>
<sequence length="102" mass="11619">MAHYPLRRLILTMHSVTTIALCMEHVDAPTPDLLQGFMIRLSLSCVTPLQKAELEEPIWLEEVIGQIARNKTLGTERLPFEYCATFSALLTQSLLEMFNEAR</sequence>
<protein>
    <recommendedName>
        <fullName evidence="4">Secreted protein</fullName>
    </recommendedName>
</protein>
<proteinExistence type="predicted"/>
<accession>A0AAV7NH65</accession>
<organism evidence="2 3">
    <name type="scientific">Pleurodeles waltl</name>
    <name type="common">Iberian ribbed newt</name>
    <dbReference type="NCBI Taxonomy" id="8319"/>
    <lineage>
        <taxon>Eukaryota</taxon>
        <taxon>Metazoa</taxon>
        <taxon>Chordata</taxon>
        <taxon>Craniata</taxon>
        <taxon>Vertebrata</taxon>
        <taxon>Euteleostomi</taxon>
        <taxon>Amphibia</taxon>
        <taxon>Batrachia</taxon>
        <taxon>Caudata</taxon>
        <taxon>Salamandroidea</taxon>
        <taxon>Salamandridae</taxon>
        <taxon>Pleurodelinae</taxon>
        <taxon>Pleurodeles</taxon>
    </lineage>
</organism>
<evidence type="ECO:0000313" key="3">
    <source>
        <dbReference type="Proteomes" id="UP001066276"/>
    </source>
</evidence>
<keyword evidence="3" id="KW-1185">Reference proteome</keyword>
<feature type="signal peptide" evidence="1">
    <location>
        <begin position="1"/>
        <end position="20"/>
    </location>
</feature>
<feature type="non-terminal residue" evidence="2">
    <location>
        <position position="102"/>
    </location>
</feature>
<feature type="chain" id="PRO_5043630767" description="Secreted protein" evidence="1">
    <location>
        <begin position="21"/>
        <end position="102"/>
    </location>
</feature>
<gene>
    <name evidence="2" type="ORF">NDU88_001945</name>
</gene>
<evidence type="ECO:0008006" key="4">
    <source>
        <dbReference type="Google" id="ProtNLM"/>
    </source>
</evidence>
<name>A0AAV7NH65_PLEWA</name>
<comment type="caution">
    <text evidence="2">The sequence shown here is derived from an EMBL/GenBank/DDBJ whole genome shotgun (WGS) entry which is preliminary data.</text>
</comment>
<dbReference type="EMBL" id="JANPWB010000012">
    <property type="protein sequence ID" value="KAJ1113703.1"/>
    <property type="molecule type" value="Genomic_DNA"/>
</dbReference>
<evidence type="ECO:0000313" key="2">
    <source>
        <dbReference type="EMBL" id="KAJ1113703.1"/>
    </source>
</evidence>
<evidence type="ECO:0000256" key="1">
    <source>
        <dbReference type="SAM" id="SignalP"/>
    </source>
</evidence>